<comment type="similarity">
    <text evidence="3">Belongs to the ATP-dependent AMP-binding enzyme family.</text>
</comment>
<dbReference type="EMBL" id="FUXU01000105">
    <property type="protein sequence ID" value="SKA68792.1"/>
    <property type="molecule type" value="Genomic_DNA"/>
</dbReference>
<evidence type="ECO:0000256" key="2">
    <source>
        <dbReference type="ARBA" id="ARBA00005005"/>
    </source>
</evidence>
<dbReference type="SUPFAM" id="SSF56801">
    <property type="entry name" value="Acetyl-CoA synthetase-like"/>
    <property type="match status" value="1"/>
</dbReference>
<dbReference type="Pfam" id="PF13193">
    <property type="entry name" value="AMP-binding_C"/>
    <property type="match status" value="1"/>
</dbReference>
<keyword evidence="12" id="KW-1185">Reference proteome</keyword>
<gene>
    <name evidence="11" type="ORF">SAMN02745132_04338</name>
</gene>
<proteinExistence type="inferred from homology"/>
<feature type="domain" description="AMP-binding enzyme C-terminal" evidence="10">
    <location>
        <begin position="440"/>
        <end position="513"/>
    </location>
</feature>
<dbReference type="OrthoDB" id="9803968at2"/>
<dbReference type="AlphaFoldDB" id="A0A1T4VUZ2"/>
<evidence type="ECO:0000259" key="10">
    <source>
        <dbReference type="Pfam" id="PF13193"/>
    </source>
</evidence>
<dbReference type="Gene3D" id="3.30.300.30">
    <property type="match status" value="1"/>
</dbReference>
<evidence type="ECO:0000256" key="6">
    <source>
        <dbReference type="ARBA" id="ARBA00026121"/>
    </source>
</evidence>
<evidence type="ECO:0000256" key="3">
    <source>
        <dbReference type="ARBA" id="ARBA00006432"/>
    </source>
</evidence>
<protein>
    <recommendedName>
        <fullName evidence="7">Long-chain-fatty-acid--CoA ligase</fullName>
        <ecNumber evidence="6">6.2.1.3</ecNumber>
    </recommendedName>
    <alternativeName>
        <fullName evidence="8">Long-chain acyl-CoA synthetase</fullName>
    </alternativeName>
</protein>
<reference evidence="12" key="1">
    <citation type="submission" date="2017-02" db="EMBL/GenBank/DDBJ databases">
        <authorList>
            <person name="Varghese N."/>
            <person name="Submissions S."/>
        </authorList>
    </citation>
    <scope>NUCLEOTIDE SEQUENCE [LARGE SCALE GENOMIC DNA]</scope>
    <source>
        <strain evidence="12">DSM 22720</strain>
    </source>
</reference>
<evidence type="ECO:0000256" key="7">
    <source>
        <dbReference type="ARBA" id="ARBA00039545"/>
    </source>
</evidence>
<evidence type="ECO:0000259" key="9">
    <source>
        <dbReference type="Pfam" id="PF00501"/>
    </source>
</evidence>
<evidence type="ECO:0000256" key="4">
    <source>
        <dbReference type="ARBA" id="ARBA00022598"/>
    </source>
</evidence>
<dbReference type="InterPro" id="IPR050237">
    <property type="entry name" value="ATP-dep_AMP-bd_enzyme"/>
</dbReference>
<dbReference type="PROSITE" id="PS00455">
    <property type="entry name" value="AMP_BINDING"/>
    <property type="match status" value="1"/>
</dbReference>
<dbReference type="EC" id="6.2.1.3" evidence="6"/>
<keyword evidence="4" id="KW-0436">Ligase</keyword>
<dbReference type="GO" id="GO:0004467">
    <property type="term" value="F:long-chain fatty acid-CoA ligase activity"/>
    <property type="evidence" value="ECO:0007669"/>
    <property type="project" value="UniProtKB-EC"/>
</dbReference>
<feature type="domain" description="AMP-dependent synthetase/ligase" evidence="9">
    <location>
        <begin position="18"/>
        <end position="389"/>
    </location>
</feature>
<dbReference type="RefSeq" id="WP_078754429.1">
    <property type="nucleotide sequence ID" value="NZ_FUXU01000105.1"/>
</dbReference>
<name>A0A1T4VUZ2_9GAMM</name>
<dbReference type="InterPro" id="IPR042099">
    <property type="entry name" value="ANL_N_sf"/>
</dbReference>
<evidence type="ECO:0000256" key="1">
    <source>
        <dbReference type="ARBA" id="ARBA00004170"/>
    </source>
</evidence>
<organism evidence="11 12">
    <name type="scientific">Enterovibrio nigricans DSM 22720</name>
    <dbReference type="NCBI Taxonomy" id="1121868"/>
    <lineage>
        <taxon>Bacteria</taxon>
        <taxon>Pseudomonadati</taxon>
        <taxon>Pseudomonadota</taxon>
        <taxon>Gammaproteobacteria</taxon>
        <taxon>Vibrionales</taxon>
        <taxon>Vibrionaceae</taxon>
        <taxon>Enterovibrio</taxon>
    </lineage>
</organism>
<dbReference type="PANTHER" id="PTHR43767:SF8">
    <property type="entry name" value="LONG-CHAIN-FATTY-ACID--COA LIGASE"/>
    <property type="match status" value="1"/>
</dbReference>
<evidence type="ECO:0000313" key="12">
    <source>
        <dbReference type="Proteomes" id="UP000190162"/>
    </source>
</evidence>
<accession>A0A1T4VUZ2</accession>
<dbReference type="PANTHER" id="PTHR43767">
    <property type="entry name" value="LONG-CHAIN-FATTY-ACID--COA LIGASE"/>
    <property type="match status" value="1"/>
</dbReference>
<comment type="subcellular location">
    <subcellularLocation>
        <location evidence="1">Membrane</location>
        <topology evidence="1">Peripheral membrane protein</topology>
    </subcellularLocation>
</comment>
<evidence type="ECO:0000313" key="11">
    <source>
        <dbReference type="EMBL" id="SKA68792.1"/>
    </source>
</evidence>
<dbReference type="Pfam" id="PF00501">
    <property type="entry name" value="AMP-binding"/>
    <property type="match status" value="1"/>
</dbReference>
<dbReference type="Proteomes" id="UP000190162">
    <property type="component" value="Unassembled WGS sequence"/>
</dbReference>
<comment type="pathway">
    <text evidence="2">Lipid metabolism; fatty acid beta-oxidation.</text>
</comment>
<dbReference type="InterPro" id="IPR025110">
    <property type="entry name" value="AMP-bd_C"/>
</dbReference>
<dbReference type="InterPro" id="IPR020845">
    <property type="entry name" value="AMP-binding_CS"/>
</dbReference>
<dbReference type="InterPro" id="IPR045851">
    <property type="entry name" value="AMP-bd_C_sf"/>
</dbReference>
<sequence>MMQDKSQLAALSLANMIETACEHYGDKVAFICGAETLTYREVEEKSRALACWFQHYTSLKPGDRIAIQLPNILEFPIAAFAALRAGLVLVNTNPLYTQREMLHQFRDSGAKAIVVFSPLSRKLAEIINDTDISVIVQSHAGDLPQMPTQRPILQRDMADIIDSAKGMELQATNVSPDDICMLQYTGGTTGLAKGACLTNRSVIFNTLQSADRLADNADPGNELCVCPLPLYHIYAFAINLVLFFSQGNTNILIPNPRDLDAFVEQIKPHRFTGFAGINTLFVGLCNHEGFKQLDFSELKLTLSGGTALVESARLAWKEVTGCSITEGYGMSETSPVISLNFPGEEHYGTVGPPLKGTQLEIWDINNRRLPEGEVGEIVVKGDLVMKEYWNNPEETKQAITPDGYFKTGDMGRILEDGCVEIVDRLKDMVIVSGFNVYPSEVEHVLCFHGDVLEAAVIGVPDDQTGESVRAYITASPALDLDELKAYCRENLTPYKVPKEIIIVTELPKTAVGKILRKDLREIAEKIAP</sequence>
<evidence type="ECO:0000256" key="5">
    <source>
        <dbReference type="ARBA" id="ARBA00023136"/>
    </source>
</evidence>
<dbReference type="GO" id="GO:0016020">
    <property type="term" value="C:membrane"/>
    <property type="evidence" value="ECO:0007669"/>
    <property type="project" value="UniProtKB-SubCell"/>
</dbReference>
<dbReference type="Gene3D" id="3.40.50.12780">
    <property type="entry name" value="N-terminal domain of ligase-like"/>
    <property type="match status" value="1"/>
</dbReference>
<dbReference type="CDD" id="cd05936">
    <property type="entry name" value="FC-FACS_FadD_like"/>
    <property type="match status" value="1"/>
</dbReference>
<evidence type="ECO:0000256" key="8">
    <source>
        <dbReference type="ARBA" id="ARBA00042773"/>
    </source>
</evidence>
<dbReference type="InterPro" id="IPR000873">
    <property type="entry name" value="AMP-dep_synth/lig_dom"/>
</dbReference>
<dbReference type="FunFam" id="3.30.300.30:FF:000008">
    <property type="entry name" value="2,3-dihydroxybenzoate-AMP ligase"/>
    <property type="match status" value="1"/>
</dbReference>
<keyword evidence="5" id="KW-0472">Membrane</keyword>